<accession>A0A0E9QVF5</accession>
<reference evidence="1" key="2">
    <citation type="journal article" date="2015" name="Fish Shellfish Immunol.">
        <title>Early steps in the European eel (Anguilla anguilla)-Vibrio vulnificus interaction in the gills: Role of the RtxA13 toxin.</title>
        <authorList>
            <person name="Callol A."/>
            <person name="Pajuelo D."/>
            <person name="Ebbesson L."/>
            <person name="Teles M."/>
            <person name="MacKenzie S."/>
            <person name="Amaro C."/>
        </authorList>
    </citation>
    <scope>NUCLEOTIDE SEQUENCE</scope>
</reference>
<reference evidence="1" key="1">
    <citation type="submission" date="2014-11" db="EMBL/GenBank/DDBJ databases">
        <authorList>
            <person name="Amaro Gonzalez C."/>
        </authorList>
    </citation>
    <scope>NUCLEOTIDE SEQUENCE</scope>
</reference>
<proteinExistence type="predicted"/>
<organism evidence="1">
    <name type="scientific">Anguilla anguilla</name>
    <name type="common">European freshwater eel</name>
    <name type="synonym">Muraena anguilla</name>
    <dbReference type="NCBI Taxonomy" id="7936"/>
    <lineage>
        <taxon>Eukaryota</taxon>
        <taxon>Metazoa</taxon>
        <taxon>Chordata</taxon>
        <taxon>Craniata</taxon>
        <taxon>Vertebrata</taxon>
        <taxon>Euteleostomi</taxon>
        <taxon>Actinopterygii</taxon>
        <taxon>Neopterygii</taxon>
        <taxon>Teleostei</taxon>
        <taxon>Anguilliformes</taxon>
        <taxon>Anguillidae</taxon>
        <taxon>Anguilla</taxon>
    </lineage>
</organism>
<name>A0A0E9QVF5_ANGAN</name>
<dbReference type="EMBL" id="GBXM01088352">
    <property type="protein sequence ID" value="JAH20225.1"/>
    <property type="molecule type" value="Transcribed_RNA"/>
</dbReference>
<sequence length="14" mass="1826">MKFAFRQKLLHIMY</sequence>
<evidence type="ECO:0000313" key="1">
    <source>
        <dbReference type="EMBL" id="JAH20225.1"/>
    </source>
</evidence>
<protein>
    <submittedName>
        <fullName evidence="1">Uncharacterized protein</fullName>
    </submittedName>
</protein>